<keyword evidence="2" id="KW-0472">Membrane</keyword>
<dbReference type="PANTHER" id="PTHR40980:SF4">
    <property type="entry name" value="TONB-DEPENDENT RECEPTOR-LIKE BETA-BARREL DOMAIN-CONTAINING PROTEIN"/>
    <property type="match status" value="1"/>
</dbReference>
<evidence type="ECO:0000256" key="3">
    <source>
        <dbReference type="ARBA" id="ARBA00023237"/>
    </source>
</evidence>
<evidence type="ECO:0000256" key="4">
    <source>
        <dbReference type="SAM" id="SignalP"/>
    </source>
</evidence>
<keyword evidence="3" id="KW-0998">Cell outer membrane</keyword>
<reference evidence="6 7" key="1">
    <citation type="submission" date="2016-10" db="EMBL/GenBank/DDBJ databases">
        <authorList>
            <person name="Varghese N."/>
            <person name="Submissions S."/>
        </authorList>
    </citation>
    <scope>NUCLEOTIDE SEQUENCE [LARGE SCALE GENOMIC DNA]</scope>
    <source>
        <strain evidence="6 7">DSM 29073</strain>
    </source>
</reference>
<dbReference type="InterPro" id="IPR036942">
    <property type="entry name" value="Beta-barrel_TonB_sf"/>
</dbReference>
<evidence type="ECO:0000313" key="7">
    <source>
        <dbReference type="Proteomes" id="UP000236725"/>
    </source>
</evidence>
<comment type="subcellular location">
    <subcellularLocation>
        <location evidence="1">Cell outer membrane</location>
    </subcellularLocation>
</comment>
<keyword evidence="6" id="KW-0675">Receptor</keyword>
<accession>A0A8G2F516</accession>
<dbReference type="Gene3D" id="2.170.130.10">
    <property type="entry name" value="TonB-dependent receptor, plug domain"/>
    <property type="match status" value="1"/>
</dbReference>
<feature type="chain" id="PRO_5034656713" evidence="4">
    <location>
        <begin position="22"/>
        <end position="730"/>
    </location>
</feature>
<dbReference type="SUPFAM" id="SSF56935">
    <property type="entry name" value="Porins"/>
    <property type="match status" value="1"/>
</dbReference>
<keyword evidence="7" id="KW-1185">Reference proteome</keyword>
<dbReference type="PANTHER" id="PTHR40980">
    <property type="entry name" value="PLUG DOMAIN-CONTAINING PROTEIN"/>
    <property type="match status" value="1"/>
</dbReference>
<evidence type="ECO:0000256" key="1">
    <source>
        <dbReference type="ARBA" id="ARBA00004442"/>
    </source>
</evidence>
<name>A0A8G2F516_9BACT</name>
<dbReference type="GO" id="GO:0009279">
    <property type="term" value="C:cell outer membrane"/>
    <property type="evidence" value="ECO:0007669"/>
    <property type="project" value="UniProtKB-SubCell"/>
</dbReference>
<proteinExistence type="predicted"/>
<protein>
    <submittedName>
        <fullName evidence="6">Outer membrane receptor proteins, mostly Fe transport</fullName>
    </submittedName>
</protein>
<evidence type="ECO:0000256" key="2">
    <source>
        <dbReference type="ARBA" id="ARBA00023136"/>
    </source>
</evidence>
<dbReference type="Pfam" id="PF14905">
    <property type="entry name" value="OMP_b-brl_3"/>
    <property type="match status" value="1"/>
</dbReference>
<organism evidence="6 7">
    <name type="scientific">Parabacteroides chinchillae</name>
    <dbReference type="NCBI Taxonomy" id="871327"/>
    <lineage>
        <taxon>Bacteria</taxon>
        <taxon>Pseudomonadati</taxon>
        <taxon>Bacteroidota</taxon>
        <taxon>Bacteroidia</taxon>
        <taxon>Bacteroidales</taxon>
        <taxon>Tannerellaceae</taxon>
        <taxon>Parabacteroides</taxon>
    </lineage>
</organism>
<comment type="caution">
    <text evidence="6">The sequence shown here is derived from an EMBL/GenBank/DDBJ whole genome shotgun (WGS) entry which is preliminary data.</text>
</comment>
<dbReference type="Gene3D" id="2.40.170.20">
    <property type="entry name" value="TonB-dependent receptor, beta-barrel domain"/>
    <property type="match status" value="1"/>
</dbReference>
<evidence type="ECO:0000259" key="5">
    <source>
        <dbReference type="Pfam" id="PF14905"/>
    </source>
</evidence>
<dbReference type="InterPro" id="IPR037066">
    <property type="entry name" value="Plug_dom_sf"/>
</dbReference>
<dbReference type="Proteomes" id="UP000236725">
    <property type="component" value="Unassembled WGS sequence"/>
</dbReference>
<feature type="signal peptide" evidence="4">
    <location>
        <begin position="1"/>
        <end position="21"/>
    </location>
</feature>
<dbReference type="RefSeq" id="WP_103983933.1">
    <property type="nucleotide sequence ID" value="NZ_FNVS01000015.1"/>
</dbReference>
<gene>
    <name evidence="6" type="ORF">SAMN05444001_11537</name>
</gene>
<evidence type="ECO:0000313" key="6">
    <source>
        <dbReference type="EMBL" id="SEG11168.1"/>
    </source>
</evidence>
<dbReference type="EMBL" id="FNVS01000015">
    <property type="protein sequence ID" value="SEG11168.1"/>
    <property type="molecule type" value="Genomic_DNA"/>
</dbReference>
<keyword evidence="4" id="KW-0732">Signal</keyword>
<dbReference type="AlphaFoldDB" id="A0A8G2F516"/>
<feature type="domain" description="Outer membrane protein beta-barrel" evidence="5">
    <location>
        <begin position="300"/>
        <end position="705"/>
    </location>
</feature>
<dbReference type="InterPro" id="IPR041700">
    <property type="entry name" value="OMP_b-brl_3"/>
</dbReference>
<sequence length="730" mass="83040">MCKVYLLLLSIIYLSVSSLWAQTDTIADQKIEEVVVIAKLPSVQIQPDKTTFRLDASVARNQGSLYDALRGLPGVIVNNDGTIILNGQSGINILMDGKSTYLSGQELVNLLKSTPATTAEKIDLITHPSSRYDASGNSGVIDIHTRKIKLRGMNIVLNGNFTQGRYSTGYGSASLNYRNEKFNMFATYSYYQGQEYDEMNIARVFVDPRTGEDTGLNLHQNSYRRDLNKMHYYRVGLDYYLTNRSTLGFTFDGNHYDKHRIGTMDSYFKTLREQSDSTRYTWNDSRKKTTNLTVGINFTHKFDSEGKRLDASFDYLRFKYNDNQFQHDVFHDATFDRQKRDSLQGHMNGILNLYTGQVNLALPHGDKWSLDAGAKTSFVKLDNSANYADVLNGEYIYNTSISNCFVYEENINAGYLQLKADFKPIHVEAGLRVENTRVTGKQSGNSVQRDSSFTQHYTNVFPTLLVLFSIRESSLSLFYGRRIVRPDYGDLNPFIYIFDDYTYEQGNTMLKPQLSNNLEFAYIHKTLFKASFFFTHIHDVIVKSFSLMDDNRILVSPANYSSAFSLGPRISTSNLPFTSFWDINVNASAIYNHFRWLADGEEQVSKRLAFVGGFNNQFSFGKGWSAELNVSYRSKIAAGQALMAPVWQMDAGIKKQILKGKGSIQLYARDIFNTYNRNMDVVTPDQKASVKEHESQSLIGISFSYRFNSGYNAKESRSKNSIDESKRINL</sequence>